<keyword evidence="2" id="KW-1185">Reference proteome</keyword>
<gene>
    <name evidence="1" type="ORF">MICPUCDRAFT_53237</name>
</gene>
<organism evidence="2">
    <name type="scientific">Micromonas pusilla (strain CCMP1545)</name>
    <name type="common">Picoplanktonic green alga</name>
    <dbReference type="NCBI Taxonomy" id="564608"/>
    <lineage>
        <taxon>Eukaryota</taxon>
        <taxon>Viridiplantae</taxon>
        <taxon>Chlorophyta</taxon>
        <taxon>Mamiellophyceae</taxon>
        <taxon>Mamiellales</taxon>
        <taxon>Mamiellaceae</taxon>
        <taxon>Micromonas</taxon>
    </lineage>
</organism>
<evidence type="ECO:0000313" key="2">
    <source>
        <dbReference type="Proteomes" id="UP000001876"/>
    </source>
</evidence>
<reference evidence="1 2" key="1">
    <citation type="journal article" date="2009" name="Science">
        <title>Green evolution and dynamic adaptations revealed by genomes of the marine picoeukaryotes Micromonas.</title>
        <authorList>
            <person name="Worden A.Z."/>
            <person name="Lee J.H."/>
            <person name="Mock T."/>
            <person name="Rouze P."/>
            <person name="Simmons M.P."/>
            <person name="Aerts A.L."/>
            <person name="Allen A.E."/>
            <person name="Cuvelier M.L."/>
            <person name="Derelle E."/>
            <person name="Everett M.V."/>
            <person name="Foulon E."/>
            <person name="Grimwood J."/>
            <person name="Gundlach H."/>
            <person name="Henrissat B."/>
            <person name="Napoli C."/>
            <person name="McDonald S.M."/>
            <person name="Parker M.S."/>
            <person name="Rombauts S."/>
            <person name="Salamov A."/>
            <person name="Von Dassow P."/>
            <person name="Badger J.H."/>
            <person name="Coutinho P.M."/>
            <person name="Demir E."/>
            <person name="Dubchak I."/>
            <person name="Gentemann C."/>
            <person name="Eikrem W."/>
            <person name="Gready J.E."/>
            <person name="John U."/>
            <person name="Lanier W."/>
            <person name="Lindquist E.A."/>
            <person name="Lucas S."/>
            <person name="Mayer K.F."/>
            <person name="Moreau H."/>
            <person name="Not F."/>
            <person name="Otillar R."/>
            <person name="Panaud O."/>
            <person name="Pangilinan J."/>
            <person name="Paulsen I."/>
            <person name="Piegu B."/>
            <person name="Poliakov A."/>
            <person name="Robbens S."/>
            <person name="Schmutz J."/>
            <person name="Toulza E."/>
            <person name="Wyss T."/>
            <person name="Zelensky A."/>
            <person name="Zhou K."/>
            <person name="Armbrust E.V."/>
            <person name="Bhattacharya D."/>
            <person name="Goodenough U.W."/>
            <person name="Van de Peer Y."/>
            <person name="Grigoriev I.V."/>
        </authorList>
    </citation>
    <scope>NUCLEOTIDE SEQUENCE [LARGE SCALE GENOMIC DNA]</scope>
    <source>
        <strain evidence="1 2">CCMP1545</strain>
    </source>
</reference>
<dbReference type="EMBL" id="GG663748">
    <property type="protein sequence ID" value="EEH52644.1"/>
    <property type="molecule type" value="Genomic_DNA"/>
</dbReference>
<dbReference type="KEGG" id="mpp:MICPUCDRAFT_53237"/>
<dbReference type="Proteomes" id="UP000001876">
    <property type="component" value="Unassembled WGS sequence"/>
</dbReference>
<sequence>MFTTRVTSFALGFACASGISMYKLKEEIWSSHKILADQCANTEARLSKLEMTASKQ</sequence>
<evidence type="ECO:0000313" key="1">
    <source>
        <dbReference type="EMBL" id="EEH52644.1"/>
    </source>
</evidence>
<dbReference type="OMA" id="EEIWSSH"/>
<dbReference type="RefSeq" id="XP_003063508.1">
    <property type="nucleotide sequence ID" value="XM_003063462.1"/>
</dbReference>
<dbReference type="OrthoDB" id="1866077at2759"/>
<name>C1N6C5_MICPC</name>
<dbReference type="AlphaFoldDB" id="C1N6C5"/>
<protein>
    <submittedName>
        <fullName evidence="1">Predicted protein</fullName>
    </submittedName>
</protein>
<proteinExistence type="predicted"/>
<accession>C1N6C5</accession>
<dbReference type="GeneID" id="9688755"/>